<dbReference type="Pfam" id="PF01979">
    <property type="entry name" value="Amidohydro_1"/>
    <property type="match status" value="1"/>
</dbReference>
<keyword evidence="8" id="KW-0408">Iron</keyword>
<evidence type="ECO:0000259" key="9">
    <source>
        <dbReference type="Pfam" id="PF01979"/>
    </source>
</evidence>
<dbReference type="GO" id="GO:0019556">
    <property type="term" value="P:L-histidine catabolic process to glutamate and formamide"/>
    <property type="evidence" value="ECO:0007669"/>
    <property type="project" value="InterPro"/>
</dbReference>
<sequence length="393" mass="41546">MNETTALLNIGSLVTNDPELGEGLLGLITDAALVIEEGRVSWVGRSSDVTPTTAVIDLEGRAVLPGFVDSHAHLMFAGDRADEFAARMSGERYAAGGIRRTVAATRAATDEQLAENLWRLAAELRRSGVTTFETKSGYGLTTIDEARALGIASSVTQETTYLGAHVVPAEFEGRPDDYVELVAGAMLDSCAPHSKWIDVFCDRGAFDVDQARTVLLAGVAAGLVPRLHANQLQHGGGVQLAVEVDAASADHCTYLDDLDIEALAASNTVATLLPGAEFSTRSPYPDARRLLDAGATIALATDCNPGSSYTTSMSLMIAIAVRDMRMTPDEAAWSATLGGAKALRRSDIGRLSVGSRADIVSLNAPSHIHLAYRPGVDLIHRVWQAPLTPKVAA</sequence>
<name>A0A6J7J8M9_9ZZZZ</name>
<keyword evidence="7" id="KW-0862">Zinc</keyword>
<dbReference type="EC" id="3.5.2.7" evidence="2"/>
<feature type="domain" description="Amidohydrolase-related" evidence="9">
    <location>
        <begin position="245"/>
        <end position="364"/>
    </location>
</feature>
<dbReference type="GO" id="GO:0005737">
    <property type="term" value="C:cytoplasm"/>
    <property type="evidence" value="ECO:0007669"/>
    <property type="project" value="InterPro"/>
</dbReference>
<evidence type="ECO:0000256" key="4">
    <source>
        <dbReference type="ARBA" id="ARBA00022723"/>
    </source>
</evidence>
<evidence type="ECO:0000256" key="6">
    <source>
        <dbReference type="ARBA" id="ARBA00022808"/>
    </source>
</evidence>
<dbReference type="Pfam" id="PF07969">
    <property type="entry name" value="Amidohydro_3"/>
    <property type="match status" value="1"/>
</dbReference>
<evidence type="ECO:0000259" key="10">
    <source>
        <dbReference type="Pfam" id="PF07969"/>
    </source>
</evidence>
<evidence type="ECO:0000256" key="3">
    <source>
        <dbReference type="ARBA" id="ARBA00022490"/>
    </source>
</evidence>
<dbReference type="InterPro" id="IPR006680">
    <property type="entry name" value="Amidohydro-rel"/>
</dbReference>
<keyword evidence="3" id="KW-0963">Cytoplasm</keyword>
<gene>
    <name evidence="11" type="ORF">UFOPK3772_00831</name>
</gene>
<protein>
    <recommendedName>
        <fullName evidence="2">imidazolonepropionase</fullName>
        <ecNumber evidence="2">3.5.2.7</ecNumber>
    </recommendedName>
</protein>
<dbReference type="GO" id="GO:0046872">
    <property type="term" value="F:metal ion binding"/>
    <property type="evidence" value="ECO:0007669"/>
    <property type="project" value="UniProtKB-KW"/>
</dbReference>
<keyword evidence="4" id="KW-0479">Metal-binding</keyword>
<evidence type="ECO:0000256" key="8">
    <source>
        <dbReference type="ARBA" id="ARBA00023004"/>
    </source>
</evidence>
<reference evidence="11" key="1">
    <citation type="submission" date="2020-05" db="EMBL/GenBank/DDBJ databases">
        <authorList>
            <person name="Chiriac C."/>
            <person name="Salcher M."/>
            <person name="Ghai R."/>
            <person name="Kavagutti S V."/>
        </authorList>
    </citation>
    <scope>NUCLEOTIDE SEQUENCE</scope>
</reference>
<dbReference type="NCBIfam" id="TIGR01224">
    <property type="entry name" value="hutI"/>
    <property type="match status" value="1"/>
</dbReference>
<dbReference type="AlphaFoldDB" id="A0A6J7J8M9"/>
<dbReference type="InterPro" id="IPR013108">
    <property type="entry name" value="Amidohydro_3"/>
</dbReference>
<evidence type="ECO:0000256" key="1">
    <source>
        <dbReference type="ARBA" id="ARBA00005023"/>
    </source>
</evidence>
<dbReference type="GO" id="GO:0050480">
    <property type="term" value="F:imidazolonepropionase activity"/>
    <property type="evidence" value="ECO:0007669"/>
    <property type="project" value="UniProtKB-EC"/>
</dbReference>
<dbReference type="InterPro" id="IPR032466">
    <property type="entry name" value="Metal_Hydrolase"/>
</dbReference>
<keyword evidence="5" id="KW-0378">Hydrolase</keyword>
<dbReference type="EMBL" id="CAFBNE010000018">
    <property type="protein sequence ID" value="CAB4939688.1"/>
    <property type="molecule type" value="Genomic_DNA"/>
</dbReference>
<dbReference type="Gene3D" id="2.30.40.10">
    <property type="entry name" value="Urease, subunit C, domain 1"/>
    <property type="match status" value="1"/>
</dbReference>
<dbReference type="HAMAP" id="MF_00372">
    <property type="entry name" value="HutI"/>
    <property type="match status" value="1"/>
</dbReference>
<dbReference type="SUPFAM" id="SSF51556">
    <property type="entry name" value="Metallo-dependent hydrolases"/>
    <property type="match status" value="1"/>
</dbReference>
<dbReference type="SUPFAM" id="SSF51338">
    <property type="entry name" value="Composite domain of metallo-dependent hydrolases"/>
    <property type="match status" value="1"/>
</dbReference>
<evidence type="ECO:0000256" key="7">
    <source>
        <dbReference type="ARBA" id="ARBA00022833"/>
    </source>
</evidence>
<accession>A0A6J7J8M9</accession>
<evidence type="ECO:0000313" key="11">
    <source>
        <dbReference type="EMBL" id="CAB4939688.1"/>
    </source>
</evidence>
<evidence type="ECO:0000256" key="2">
    <source>
        <dbReference type="ARBA" id="ARBA00012864"/>
    </source>
</evidence>
<dbReference type="InterPro" id="IPR011059">
    <property type="entry name" value="Metal-dep_hydrolase_composite"/>
</dbReference>
<proteinExistence type="inferred from homology"/>
<comment type="pathway">
    <text evidence="1">Amino-acid degradation.</text>
</comment>
<dbReference type="PANTHER" id="PTHR42752:SF1">
    <property type="entry name" value="IMIDAZOLONEPROPIONASE-RELATED"/>
    <property type="match status" value="1"/>
</dbReference>
<organism evidence="11">
    <name type="scientific">freshwater metagenome</name>
    <dbReference type="NCBI Taxonomy" id="449393"/>
    <lineage>
        <taxon>unclassified sequences</taxon>
        <taxon>metagenomes</taxon>
        <taxon>ecological metagenomes</taxon>
    </lineage>
</organism>
<evidence type="ECO:0000256" key="5">
    <source>
        <dbReference type="ARBA" id="ARBA00022801"/>
    </source>
</evidence>
<dbReference type="PANTHER" id="PTHR42752">
    <property type="entry name" value="IMIDAZOLONEPROPIONASE"/>
    <property type="match status" value="1"/>
</dbReference>
<dbReference type="Gene3D" id="3.20.20.140">
    <property type="entry name" value="Metal-dependent hydrolases"/>
    <property type="match status" value="1"/>
</dbReference>
<feature type="domain" description="Amidohydrolase 3" evidence="10">
    <location>
        <begin position="55"/>
        <end position="78"/>
    </location>
</feature>
<dbReference type="InterPro" id="IPR005920">
    <property type="entry name" value="HutI"/>
</dbReference>
<keyword evidence="6" id="KW-0369">Histidine metabolism</keyword>